<dbReference type="OrthoDB" id="955509at2"/>
<dbReference type="eggNOG" id="ENOG50315H6">
    <property type="taxonomic scope" value="Bacteria"/>
</dbReference>
<evidence type="ECO:0000313" key="2">
    <source>
        <dbReference type="Proteomes" id="UP000019402"/>
    </source>
</evidence>
<organism evidence="1 2">
    <name type="scientific">Saccharicrinis fermentans DSM 9555 = JCM 21142</name>
    <dbReference type="NCBI Taxonomy" id="869213"/>
    <lineage>
        <taxon>Bacteria</taxon>
        <taxon>Pseudomonadati</taxon>
        <taxon>Bacteroidota</taxon>
        <taxon>Bacteroidia</taxon>
        <taxon>Marinilabiliales</taxon>
        <taxon>Marinilabiliaceae</taxon>
        <taxon>Saccharicrinis</taxon>
    </lineage>
</organism>
<keyword evidence="2" id="KW-1185">Reference proteome</keyword>
<dbReference type="InterPro" id="IPR041408">
    <property type="entry name" value="Hcp_Tssd"/>
</dbReference>
<proteinExistence type="predicted"/>
<name>W7YS27_9BACT</name>
<dbReference type="GO" id="GO:0033104">
    <property type="term" value="C:type VI protein secretion system complex"/>
    <property type="evidence" value="ECO:0007669"/>
    <property type="project" value="InterPro"/>
</dbReference>
<accession>W7YS27</accession>
<dbReference type="STRING" id="869213.GCA_000517085_03858"/>
<dbReference type="EMBL" id="BAMD01000075">
    <property type="protein sequence ID" value="GAF05239.1"/>
    <property type="molecule type" value="Genomic_DNA"/>
</dbReference>
<comment type="caution">
    <text evidence="1">The sequence shown here is derived from an EMBL/GenBank/DDBJ whole genome shotgun (WGS) entry which is preliminary data.</text>
</comment>
<evidence type="ECO:0008006" key="3">
    <source>
        <dbReference type="Google" id="ProtNLM"/>
    </source>
</evidence>
<protein>
    <recommendedName>
        <fullName evidence="3">Type VI secretion system needle protein Hcp</fullName>
    </recommendedName>
</protein>
<reference evidence="1 2" key="1">
    <citation type="journal article" date="2014" name="Genome Announc.">
        <title>Draft Genome Sequence of Cytophaga fermentans JCM 21142T, a Facultative Anaerobe Isolated from Marine Mud.</title>
        <authorList>
            <person name="Starns D."/>
            <person name="Oshima K."/>
            <person name="Suda W."/>
            <person name="Iino T."/>
            <person name="Yuki M."/>
            <person name="Inoue J."/>
            <person name="Kitamura K."/>
            <person name="Iida T."/>
            <person name="Darby A."/>
            <person name="Hattori M."/>
            <person name="Ohkuma M."/>
        </authorList>
    </citation>
    <scope>NUCLEOTIDE SEQUENCE [LARGE SCALE GENOMIC DNA]</scope>
    <source>
        <strain evidence="1 2">JCM 21142</strain>
    </source>
</reference>
<gene>
    <name evidence="1" type="ORF">JCM21142_93966</name>
</gene>
<dbReference type="RefSeq" id="WP_027473188.1">
    <property type="nucleotide sequence ID" value="NZ_BAMD01000075.1"/>
</dbReference>
<evidence type="ECO:0000313" key="1">
    <source>
        <dbReference type="EMBL" id="GAF05239.1"/>
    </source>
</evidence>
<sequence length="129" mass="14461">MAFRATLSLAGKEFDVLDCDYKLERDVDSKGRPASNIYGGKVRVRVESTEDTSILEQMVNQFKPITGSVIFKKGDEEAKMKELTWENGYIISFEESIDVVGARPMSTTFIVSAQVLKIGGAQYEQNWPN</sequence>
<dbReference type="Pfam" id="PF17642">
    <property type="entry name" value="TssD"/>
    <property type="match status" value="1"/>
</dbReference>
<dbReference type="Proteomes" id="UP000019402">
    <property type="component" value="Unassembled WGS sequence"/>
</dbReference>
<dbReference type="AlphaFoldDB" id="W7YS27"/>